<feature type="compositionally biased region" description="Low complexity" evidence="1">
    <location>
        <begin position="75"/>
        <end position="85"/>
    </location>
</feature>
<organism evidence="2 3">
    <name type="scientific">Chara braunii</name>
    <name type="common">Braun's stonewort</name>
    <dbReference type="NCBI Taxonomy" id="69332"/>
    <lineage>
        <taxon>Eukaryota</taxon>
        <taxon>Viridiplantae</taxon>
        <taxon>Streptophyta</taxon>
        <taxon>Charophyceae</taxon>
        <taxon>Charales</taxon>
        <taxon>Characeae</taxon>
        <taxon>Chara</taxon>
    </lineage>
</organism>
<feature type="region of interest" description="Disordered" evidence="1">
    <location>
        <begin position="181"/>
        <end position="206"/>
    </location>
</feature>
<feature type="compositionally biased region" description="Polar residues" evidence="1">
    <location>
        <begin position="86"/>
        <end position="95"/>
    </location>
</feature>
<accession>A0A388K4I7</accession>
<protein>
    <submittedName>
        <fullName evidence="2">Uncharacterized protein</fullName>
    </submittedName>
</protein>
<reference evidence="2 3" key="1">
    <citation type="journal article" date="2018" name="Cell">
        <title>The Chara Genome: Secondary Complexity and Implications for Plant Terrestrialization.</title>
        <authorList>
            <person name="Nishiyama T."/>
            <person name="Sakayama H."/>
            <person name="Vries J.D."/>
            <person name="Buschmann H."/>
            <person name="Saint-Marcoux D."/>
            <person name="Ullrich K.K."/>
            <person name="Haas F.B."/>
            <person name="Vanderstraeten L."/>
            <person name="Becker D."/>
            <person name="Lang D."/>
            <person name="Vosolsobe S."/>
            <person name="Rombauts S."/>
            <person name="Wilhelmsson P.K.I."/>
            <person name="Janitza P."/>
            <person name="Kern R."/>
            <person name="Heyl A."/>
            <person name="Rumpler F."/>
            <person name="Villalobos L.I.A.C."/>
            <person name="Clay J.M."/>
            <person name="Skokan R."/>
            <person name="Toyoda A."/>
            <person name="Suzuki Y."/>
            <person name="Kagoshima H."/>
            <person name="Schijlen E."/>
            <person name="Tajeshwar N."/>
            <person name="Catarino B."/>
            <person name="Hetherington A.J."/>
            <person name="Saltykova A."/>
            <person name="Bonnot C."/>
            <person name="Breuninger H."/>
            <person name="Symeonidi A."/>
            <person name="Radhakrishnan G.V."/>
            <person name="Van Nieuwerburgh F."/>
            <person name="Deforce D."/>
            <person name="Chang C."/>
            <person name="Karol K.G."/>
            <person name="Hedrich R."/>
            <person name="Ulvskov P."/>
            <person name="Glockner G."/>
            <person name="Delwiche C.F."/>
            <person name="Petrasek J."/>
            <person name="Van de Peer Y."/>
            <person name="Friml J."/>
            <person name="Beilby M."/>
            <person name="Dolan L."/>
            <person name="Kohara Y."/>
            <person name="Sugano S."/>
            <person name="Fujiyama A."/>
            <person name="Delaux P.-M."/>
            <person name="Quint M."/>
            <person name="TheiBen G."/>
            <person name="Hagemann M."/>
            <person name="Harholt J."/>
            <person name="Dunand C."/>
            <person name="Zachgo S."/>
            <person name="Langdale J."/>
            <person name="Maumus F."/>
            <person name="Straeten D.V.D."/>
            <person name="Gould S.B."/>
            <person name="Rensing S.A."/>
        </authorList>
    </citation>
    <scope>NUCLEOTIDE SEQUENCE [LARGE SCALE GENOMIC DNA]</scope>
    <source>
        <strain evidence="2 3">S276</strain>
    </source>
</reference>
<feature type="compositionally biased region" description="Low complexity" evidence="1">
    <location>
        <begin position="116"/>
        <end position="127"/>
    </location>
</feature>
<dbReference type="EMBL" id="BFEA01000056">
    <property type="protein sequence ID" value="GBG64957.1"/>
    <property type="molecule type" value="Genomic_DNA"/>
</dbReference>
<dbReference type="AlphaFoldDB" id="A0A388K4I7"/>
<feature type="region of interest" description="Disordered" evidence="1">
    <location>
        <begin position="352"/>
        <end position="375"/>
    </location>
</feature>
<sequence length="647" mass="67934">MPVQNGREGKAPSFVDRLFPGRPAGEGGKVRGPSIGGIGSSPSSSVSSCRTGSNANAISANPRSSVGTKLPVETGARGANRANGGPTPQTTSSASGAERRRLTGGKAVTNGAGARTTITSTGVVGSSQERPGEVALSNVSHLLREQMSLSGRADQELMDWSVRRLTNSQDHLKTVVHASKLPVGAMSREGDDSANEPSKSMTDGAAHSEMSTVHPVGMVMDSSQLRPLSPSSSATCEQPRGENCHDGESVFSFNPVEEMHGDGEVEQPVAPPGNVNVQKTDRNRGHERGEGDILGERGGGDQLVVELQEGVPVVAGEGQHHEGMVVDAQLYPEDLLSDDGLLVRQSATLSPDIDQGRQSGAALQLPQGGGQRGGAPLTQDCTGNLKAEGFYVRESVTELNPEGKDDRQCVGQRRGTIQALQSHGADNCKHGVETVCDNDGGQRSCSSSCSGLDIETASGPIDAQGTGVALRLPEAGCSDTRNDDSSNSCLIDTQYTEENMRTCGNEADTAGGGSYSNSDRDFRTLGEATRISKPMIFELASALQEGNLKAALSTIEAARKEVVSADNVPPQELVVLDESMKALSRELFLKLYGLEQGNAYGRAPRPNPVVSPFLATRSLAFVCMFAMAVVTWVFSSQDDLNVHLLPT</sequence>
<proteinExistence type="predicted"/>
<keyword evidence="3" id="KW-1185">Reference proteome</keyword>
<feature type="region of interest" description="Disordered" evidence="1">
    <location>
        <begin position="222"/>
        <end position="243"/>
    </location>
</feature>
<dbReference type="Proteomes" id="UP000265515">
    <property type="component" value="Unassembled WGS sequence"/>
</dbReference>
<feature type="compositionally biased region" description="Basic and acidic residues" evidence="1">
    <location>
        <begin position="279"/>
        <end position="298"/>
    </location>
</feature>
<feature type="region of interest" description="Disordered" evidence="1">
    <location>
        <begin position="1"/>
        <end position="132"/>
    </location>
</feature>
<gene>
    <name evidence="2" type="ORF">CBR_g48706</name>
</gene>
<feature type="compositionally biased region" description="Polar residues" evidence="1">
    <location>
        <begin position="54"/>
        <end position="67"/>
    </location>
</feature>
<dbReference type="Gramene" id="GBG64957">
    <property type="protein sequence ID" value="GBG64957"/>
    <property type="gene ID" value="CBR_g48706"/>
</dbReference>
<feature type="region of interest" description="Disordered" evidence="1">
    <location>
        <begin position="264"/>
        <end position="298"/>
    </location>
</feature>
<evidence type="ECO:0000256" key="1">
    <source>
        <dbReference type="SAM" id="MobiDB-lite"/>
    </source>
</evidence>
<comment type="caution">
    <text evidence="2">The sequence shown here is derived from an EMBL/GenBank/DDBJ whole genome shotgun (WGS) entry which is preliminary data.</text>
</comment>
<evidence type="ECO:0000313" key="2">
    <source>
        <dbReference type="EMBL" id="GBG64957.1"/>
    </source>
</evidence>
<evidence type="ECO:0000313" key="3">
    <source>
        <dbReference type="Proteomes" id="UP000265515"/>
    </source>
</evidence>
<name>A0A388K4I7_CHABU</name>
<feature type="compositionally biased region" description="Low complexity" evidence="1">
    <location>
        <begin position="222"/>
        <end position="233"/>
    </location>
</feature>
<feature type="compositionally biased region" description="Low complexity" evidence="1">
    <location>
        <begin position="40"/>
        <end position="53"/>
    </location>
</feature>